<dbReference type="Proteomes" id="UP001433508">
    <property type="component" value="Unassembled WGS sequence"/>
</dbReference>
<comment type="caution">
    <text evidence="1">The sequence shown here is derived from an EMBL/GenBank/DDBJ whole genome shotgun (WGS) entry which is preliminary data.</text>
</comment>
<keyword evidence="2" id="KW-1185">Reference proteome</keyword>
<dbReference type="EMBL" id="MU971392">
    <property type="protein sequence ID" value="KAK9236262.1"/>
    <property type="molecule type" value="Genomic_DNA"/>
</dbReference>
<evidence type="ECO:0000313" key="2">
    <source>
        <dbReference type="Proteomes" id="UP001433508"/>
    </source>
</evidence>
<organism evidence="1 2">
    <name type="scientific">Lipomyces kononenkoae</name>
    <name type="common">Yeast</name>
    <dbReference type="NCBI Taxonomy" id="34357"/>
    <lineage>
        <taxon>Eukaryota</taxon>
        <taxon>Fungi</taxon>
        <taxon>Dikarya</taxon>
        <taxon>Ascomycota</taxon>
        <taxon>Saccharomycotina</taxon>
        <taxon>Lipomycetes</taxon>
        <taxon>Lipomycetales</taxon>
        <taxon>Lipomycetaceae</taxon>
        <taxon>Lipomyces</taxon>
    </lineage>
</organism>
<sequence length="724" mass="77906">MTSIDLSSNAREIESAYNSIVDGNPKISWALFSYGAGFNNNTLKLQATGAGDLDELQDEFSDGKIQYAFVRVTDPNTQLPKFVLIGWCGEGVPERAKGYFNSHFNSVARLFHGYHVQITARSEDDVVPEEILRKVADASGSKYSVAELAARFSKPPPVRPKYTESHASSHADEKDWDNAPVPRASEVSKVPPAYKPVKVDLDEIRKSSAPQREYVEPVKSAYQPIGKVDIAAIRSSASKAELEAEKPEIVKGAYQPIGKVDIAAIRAQAKQNEEYTKPVPTTTPESDHEKPPVFKGRLGPFSSGPAERLSELPKPKIDKPALASRFGGTSFATTPPLPRDPIGSQAKVIGGISKNFANEGGKTPSQLWAERKAKAAGGSAPTSSSSSTAASTYSVPKPAASDYDEEQTHSSVSAMRDRFAKATIINGKDENEDKKVSSVAARSNSPIRLANPVSSYSTITRPDSLPPRPLPISPEVEPIREPERELEPEPEPELEPEPLVEEADELPPALNMSSKPNASSFTLPPSNIESELEPDSFQKGQSAAAFAIATGGNVGPGASAAAPQANTEHEDEPAAALGSGKRAIVTYEYQKDEENEINLIEGETIYDIEMIDDGWWAGTNGAGEHGLFPSNYVEILEGGAESKSEVKVEADSPTVVAAPAPAAVVIPKGPSAVAAYEYEAQEDNELSFPEGATIEDIQFPDEDWWSGVYNGERKLFPANYVSLQ</sequence>
<gene>
    <name evidence="1" type="ORF">V1525DRAFT_407510</name>
</gene>
<accession>A0ACC3SX94</accession>
<evidence type="ECO:0000313" key="1">
    <source>
        <dbReference type="EMBL" id="KAK9236262.1"/>
    </source>
</evidence>
<proteinExistence type="predicted"/>
<reference evidence="2" key="1">
    <citation type="journal article" date="2024" name="Front. Bioeng. Biotechnol.">
        <title>Genome-scale model development and genomic sequencing of the oleaginous clade Lipomyces.</title>
        <authorList>
            <person name="Czajka J.J."/>
            <person name="Han Y."/>
            <person name="Kim J."/>
            <person name="Mondo S.J."/>
            <person name="Hofstad B.A."/>
            <person name="Robles A."/>
            <person name="Haridas S."/>
            <person name="Riley R."/>
            <person name="LaButti K."/>
            <person name="Pangilinan J."/>
            <person name="Andreopoulos W."/>
            <person name="Lipzen A."/>
            <person name="Yan J."/>
            <person name="Wang M."/>
            <person name="Ng V."/>
            <person name="Grigoriev I.V."/>
            <person name="Spatafora J.W."/>
            <person name="Magnuson J.K."/>
            <person name="Baker S.E."/>
            <person name="Pomraning K.R."/>
        </authorList>
    </citation>
    <scope>NUCLEOTIDE SEQUENCE [LARGE SCALE GENOMIC DNA]</scope>
    <source>
        <strain evidence="2">CBS 7786</strain>
    </source>
</reference>
<name>A0ACC3SX94_LIPKO</name>
<protein>
    <submittedName>
        <fullName evidence="1">Uncharacterized protein</fullName>
    </submittedName>
</protein>